<evidence type="ECO:0000256" key="9">
    <source>
        <dbReference type="SAM" id="MobiDB-lite"/>
    </source>
</evidence>
<dbReference type="OrthoDB" id="2832284at2759"/>
<evidence type="ECO:0000256" key="3">
    <source>
        <dbReference type="ARBA" id="ARBA00022793"/>
    </source>
</evidence>
<dbReference type="EMBL" id="JACAZI010000028">
    <property type="protein sequence ID" value="KAF7333755.1"/>
    <property type="molecule type" value="Genomic_DNA"/>
</dbReference>
<evidence type="ECO:0000256" key="5">
    <source>
        <dbReference type="ARBA" id="ARBA00023239"/>
    </source>
</evidence>
<dbReference type="Proteomes" id="UP000620124">
    <property type="component" value="Unassembled WGS sequence"/>
</dbReference>
<reference evidence="11" key="1">
    <citation type="submission" date="2020-05" db="EMBL/GenBank/DDBJ databases">
        <title>Mycena genomes resolve the evolution of fungal bioluminescence.</title>
        <authorList>
            <person name="Tsai I.J."/>
        </authorList>
    </citation>
    <scope>NUCLEOTIDE SEQUENCE</scope>
    <source>
        <strain evidence="11">CCC161011</strain>
    </source>
</reference>
<dbReference type="SUPFAM" id="SSF51556">
    <property type="entry name" value="Metallo-dependent hydrolases"/>
    <property type="match status" value="1"/>
</dbReference>
<accession>A0A8H6X424</accession>
<dbReference type="GO" id="GO:0019748">
    <property type="term" value="P:secondary metabolic process"/>
    <property type="evidence" value="ECO:0007669"/>
    <property type="project" value="TreeGrafter"/>
</dbReference>
<dbReference type="Gene3D" id="3.20.20.140">
    <property type="entry name" value="Metal-dependent hydrolases"/>
    <property type="match status" value="1"/>
</dbReference>
<evidence type="ECO:0000259" key="10">
    <source>
        <dbReference type="Pfam" id="PF04909"/>
    </source>
</evidence>
<name>A0A8H6X424_9AGAR</name>
<dbReference type="GO" id="GO:0046872">
    <property type="term" value="F:metal ion binding"/>
    <property type="evidence" value="ECO:0007669"/>
    <property type="project" value="UniProtKB-KW"/>
</dbReference>
<evidence type="ECO:0000313" key="11">
    <source>
        <dbReference type="EMBL" id="KAF7333755.1"/>
    </source>
</evidence>
<dbReference type="InterPro" id="IPR032465">
    <property type="entry name" value="ACMSD"/>
</dbReference>
<evidence type="ECO:0000256" key="2">
    <source>
        <dbReference type="ARBA" id="ARBA00022723"/>
    </source>
</evidence>
<evidence type="ECO:0000256" key="6">
    <source>
        <dbReference type="ARBA" id="ARBA00036832"/>
    </source>
</evidence>
<keyword evidence="2" id="KW-0479">Metal-binding</keyword>
<evidence type="ECO:0000256" key="1">
    <source>
        <dbReference type="ARBA" id="ARBA00005871"/>
    </source>
</evidence>
<sequence>MSKIDVHHHIYAPRMVEALEAAGGDPSGWFVPPVWTVEADQAICSKIGVKTSILSPTAPGPSIIADPTAAAKLARDLNVYSAQVRDADPKAYGFFASVPSLFDTERCLAEIAYALDELHADGVVLMTRYGSGNAYLGSPAFAPVWEELDRRGAVVFVHPTHSGSGGQVNAAAPQPLFDYPHETTRAAMDLIMSGFKRKYARCRVVLSHAGGTLPYLIHRLTMLVHTQWADGRTEDELVEEAQSFYFDLALSSNPVQLPALLKFAKPGHILFGSDVPNAPNSYVEKITKFLDDFDMDQDTRDEIYFGAARKLFPSHTTAGSCSKPIFRSLASIRGIDILLPSVTPPPSDPIQEFLCSSATSSDCYSQVSSTPGGNFLIQLGNTQAGKLILRCQQNWKPPSSNQCLRRHLSTGLSSRRRIPSRLSNHRRGDPQSVADMDKSRTQRASEVDVCNILPPTVWCSRAPTSKRRDADSRLWFKGKEIAPPKYNCAFIVHAIHA</sequence>
<dbReference type="PANTHER" id="PTHR21240:SF29">
    <property type="entry name" value="AMIDOHYDROLASE-RELATED DOMAIN-CONTAINING PROTEIN"/>
    <property type="match status" value="1"/>
</dbReference>
<evidence type="ECO:0000256" key="4">
    <source>
        <dbReference type="ARBA" id="ARBA00022833"/>
    </source>
</evidence>
<keyword evidence="4" id="KW-0862">Zinc</keyword>
<dbReference type="PANTHER" id="PTHR21240">
    <property type="entry name" value="2-AMINO-3-CARBOXYLMUCONATE-6-SEMIALDEHYDE DECARBOXYLASE"/>
    <property type="match status" value="1"/>
</dbReference>
<comment type="catalytic activity">
    <reaction evidence="6">
        <text>6-methylsalicylate + H(+) = 3-methylphenol + CO2</text>
        <dbReference type="Rhea" id="RHEA:23112"/>
        <dbReference type="ChEBI" id="CHEBI:15378"/>
        <dbReference type="ChEBI" id="CHEBI:16526"/>
        <dbReference type="ChEBI" id="CHEBI:17231"/>
        <dbReference type="ChEBI" id="CHEBI:36658"/>
        <dbReference type="EC" id="4.1.1.52"/>
    </reaction>
    <physiologicalReaction direction="left-to-right" evidence="6">
        <dbReference type="Rhea" id="RHEA:23113"/>
    </physiologicalReaction>
</comment>
<evidence type="ECO:0000313" key="12">
    <source>
        <dbReference type="Proteomes" id="UP000620124"/>
    </source>
</evidence>
<keyword evidence="3 8" id="KW-0210">Decarboxylase</keyword>
<comment type="caution">
    <text evidence="11">The sequence shown here is derived from an EMBL/GenBank/DDBJ whole genome shotgun (WGS) entry which is preliminary data.</text>
</comment>
<feature type="domain" description="Amidohydrolase-related" evidence="10">
    <location>
        <begin position="4"/>
        <end position="313"/>
    </location>
</feature>
<protein>
    <recommendedName>
        <fullName evidence="7">6-methylsalicylate decarboxylase</fullName>
        <ecNumber evidence="7">4.1.1.52</ecNumber>
    </recommendedName>
</protein>
<comment type="similarity">
    <text evidence="1">Belongs to the metallo-dependent hydrolases superfamily. ACMSD family.</text>
</comment>
<gene>
    <name evidence="11" type="ORF">MVEN_02332200</name>
</gene>
<evidence type="ECO:0000256" key="7">
    <source>
        <dbReference type="ARBA" id="ARBA00038889"/>
    </source>
</evidence>
<feature type="compositionally biased region" description="Basic residues" evidence="9">
    <location>
        <begin position="411"/>
        <end position="425"/>
    </location>
</feature>
<dbReference type="InterPro" id="IPR006680">
    <property type="entry name" value="Amidohydro-rel"/>
</dbReference>
<dbReference type="GO" id="GO:0005829">
    <property type="term" value="C:cytosol"/>
    <property type="evidence" value="ECO:0007669"/>
    <property type="project" value="TreeGrafter"/>
</dbReference>
<keyword evidence="5 8" id="KW-0456">Lyase</keyword>
<dbReference type="EC" id="4.1.1.52" evidence="7"/>
<organism evidence="11 12">
    <name type="scientific">Mycena venus</name>
    <dbReference type="NCBI Taxonomy" id="2733690"/>
    <lineage>
        <taxon>Eukaryota</taxon>
        <taxon>Fungi</taxon>
        <taxon>Dikarya</taxon>
        <taxon>Basidiomycota</taxon>
        <taxon>Agaricomycotina</taxon>
        <taxon>Agaricomycetes</taxon>
        <taxon>Agaricomycetidae</taxon>
        <taxon>Agaricales</taxon>
        <taxon>Marasmiineae</taxon>
        <taxon>Mycenaceae</taxon>
        <taxon>Mycena</taxon>
    </lineage>
</organism>
<proteinExistence type="inferred from homology"/>
<feature type="region of interest" description="Disordered" evidence="9">
    <location>
        <begin position="411"/>
        <end position="441"/>
    </location>
</feature>
<dbReference type="AlphaFoldDB" id="A0A8H6X424"/>
<keyword evidence="12" id="KW-1185">Reference proteome</keyword>
<evidence type="ECO:0000256" key="8">
    <source>
        <dbReference type="RuleBase" id="RU366045"/>
    </source>
</evidence>
<dbReference type="InterPro" id="IPR032466">
    <property type="entry name" value="Metal_Hydrolase"/>
</dbReference>
<dbReference type="GO" id="GO:0016787">
    <property type="term" value="F:hydrolase activity"/>
    <property type="evidence" value="ECO:0007669"/>
    <property type="project" value="InterPro"/>
</dbReference>
<dbReference type="Pfam" id="PF04909">
    <property type="entry name" value="Amidohydro_2"/>
    <property type="match status" value="1"/>
</dbReference>
<dbReference type="GO" id="GO:0047596">
    <property type="term" value="F:6-methylsalicylate decarboxylase activity"/>
    <property type="evidence" value="ECO:0007669"/>
    <property type="project" value="UniProtKB-EC"/>
</dbReference>